<dbReference type="InterPro" id="IPR026983">
    <property type="entry name" value="DHC"/>
</dbReference>
<feature type="domain" description="Dynein heavy chain AAA module D4" evidence="15">
    <location>
        <begin position="748"/>
        <end position="916"/>
    </location>
</feature>
<dbReference type="Pfam" id="PF12775">
    <property type="entry name" value="AAA_7"/>
    <property type="match status" value="1"/>
</dbReference>
<accession>A0ABQ7JCP1</accession>
<protein>
    <submittedName>
        <fullName evidence="17">Uncharacterized protein</fullName>
    </submittedName>
</protein>
<gene>
    <name evidence="17" type="ORF">IE077_001683</name>
</gene>
<feature type="region of interest" description="Disordered" evidence="11">
    <location>
        <begin position="2016"/>
        <end position="2040"/>
    </location>
</feature>
<evidence type="ECO:0000259" key="15">
    <source>
        <dbReference type="Pfam" id="PF12780"/>
    </source>
</evidence>
<keyword evidence="2" id="KW-0963">Cytoplasm</keyword>
<evidence type="ECO:0000313" key="17">
    <source>
        <dbReference type="EMBL" id="KAF8821718.1"/>
    </source>
</evidence>
<evidence type="ECO:0000256" key="5">
    <source>
        <dbReference type="ARBA" id="ARBA00022840"/>
    </source>
</evidence>
<dbReference type="PANTHER" id="PTHR45703">
    <property type="entry name" value="DYNEIN HEAVY CHAIN"/>
    <property type="match status" value="1"/>
</dbReference>
<dbReference type="Gene3D" id="1.10.8.710">
    <property type="match status" value="1"/>
</dbReference>
<name>A0ABQ7JCP1_9APIC</name>
<dbReference type="Gene3D" id="1.10.8.1220">
    <property type="match status" value="1"/>
</dbReference>
<feature type="compositionally biased region" description="Basic and acidic residues" evidence="11">
    <location>
        <begin position="2016"/>
        <end position="2025"/>
    </location>
</feature>
<evidence type="ECO:0000313" key="18">
    <source>
        <dbReference type="Proteomes" id="UP000823046"/>
    </source>
</evidence>
<evidence type="ECO:0000256" key="10">
    <source>
        <dbReference type="SAM" id="Coils"/>
    </source>
</evidence>
<dbReference type="InterPro" id="IPR041466">
    <property type="entry name" value="Dynein_AAA5_ext"/>
</dbReference>
<keyword evidence="3" id="KW-0493">Microtubule</keyword>
<evidence type="ECO:0000256" key="8">
    <source>
        <dbReference type="ARBA" id="ARBA00023175"/>
    </source>
</evidence>
<dbReference type="EMBL" id="JADAQX010000139">
    <property type="protein sequence ID" value="KAF8821718.1"/>
    <property type="molecule type" value="Genomic_DNA"/>
</dbReference>
<dbReference type="InterPro" id="IPR024743">
    <property type="entry name" value="Dynein_HC_stalk"/>
</dbReference>
<evidence type="ECO:0000259" key="12">
    <source>
        <dbReference type="Pfam" id="PF03028"/>
    </source>
</evidence>
<dbReference type="Pfam" id="PF12774">
    <property type="entry name" value="AAA_6"/>
    <property type="match status" value="1"/>
</dbReference>
<evidence type="ECO:0000256" key="9">
    <source>
        <dbReference type="ARBA" id="ARBA00023212"/>
    </source>
</evidence>
<feature type="domain" description="Dynein heavy chain coiled coil stalk" evidence="14">
    <location>
        <begin position="1100"/>
        <end position="1365"/>
    </location>
</feature>
<evidence type="ECO:0000256" key="1">
    <source>
        <dbReference type="ARBA" id="ARBA00004245"/>
    </source>
</evidence>
<evidence type="ECO:0000259" key="14">
    <source>
        <dbReference type="Pfam" id="PF12777"/>
    </source>
</evidence>
<dbReference type="Gene3D" id="3.40.50.300">
    <property type="entry name" value="P-loop containing nucleotide triphosphate hydrolases"/>
    <property type="match status" value="4"/>
</dbReference>
<feature type="domain" description="Dynein heavy chain hydrolytic ATP-binding dynein motor region" evidence="13">
    <location>
        <begin position="5"/>
        <end position="212"/>
    </location>
</feature>
<keyword evidence="4" id="KW-0547">Nucleotide-binding</keyword>
<dbReference type="InterPro" id="IPR035699">
    <property type="entry name" value="AAA_6"/>
</dbReference>
<keyword evidence="8" id="KW-0505">Motor protein</keyword>
<dbReference type="Pfam" id="PF12777">
    <property type="entry name" value="MT"/>
    <property type="match status" value="1"/>
</dbReference>
<dbReference type="Pfam" id="PF12780">
    <property type="entry name" value="AAA_8"/>
    <property type="match status" value="1"/>
</dbReference>
<dbReference type="InterPro" id="IPR043157">
    <property type="entry name" value="Dynein_AAA1S"/>
</dbReference>
<evidence type="ECO:0000256" key="2">
    <source>
        <dbReference type="ARBA" id="ARBA00022490"/>
    </source>
</evidence>
<sequence>MRDAKGCCLDEKCITPNKYHGIILSVTRNESEIKALPVELTEACRPVALISSDCMKIMEALLISEAIPNYKNIARKLSGFFETLMKAALFDEFPGFGLSCVCTVISRTALLRKMDKEKPLQDTLLQVTSSIILPMLRENDIQTFIDVLQGYFPGSNCLEVVYDKDRYHLTEAFVQLGQQVTEIALLKAFQLLEARRHYPIVLIAGKAMSGKTSIINAAKTAIELSFSNELQRKSFGELWVILDGFVDSDSIAKLRCVIDGQEEYSTNCKTAELSNITPSLISRVGIIYVDTHIVGLMQYINSWLISKDDGSDEQKQLLNILKTFFQKLAQVFEQYLDEVESSSRQQHILKKLIRLFDALLLDYDKNNKKRNVKIIQKMLTLALIWASECPLDDEMQPKFEDMIRSIDDTIPSAGSVLDYVVDFELGTWKTWVELSRLPSRLYDTAMTNLVVPSAHSSRVCHLTKLLILNGEHVLCIGNHGIGKSYCIMNGVLKDLDQNNYQLSLIALSHLTTSSNIKRAIIEKMEKKMHFTYYPRTAEKLICFLDDLNASEKTDEKRTSHCEIIRKYLEHGNWYDRQAKTFAYCNKNCILYGAVQPSECKASMRGACFGHCQDVSLVEKELFPDNYSTSLLFRTASSFQAVLYFLSVNNKNMYNECLRTFHDQMISRTDQAAFVDLIDDLLQKNLQIGLDHLCGGDHKNKIFTRFPIENSGELQSPGDQLWDIPTVENFLHQKLLLLSEKAGETIVDCAFFSDAVQHCSRVFRALCSPNENMILVGTRNSGRRTVVKLAAFCADVHSCDISNNFDCNKEHSLSTFLQLFSSQESLATPQVFTIAWNDSNDISFKRFLSGLLENWDTSILCEEERDTIRQLYEKNSSVAGAMDCTDEECCLFATLKQNAHIILLINPGTTGFTKFCRYGLRQECAAPYSNIISLKPAFYSIRLNPSIIKCTDIDWYHSWDCEAHNAIAAVDLDTLSCDNSSIATFFHAVAESIKREESAERQMTRQHSLNSEFIDVLKIFIHLYEERSQHLAEQKCSIRQPLNKILKARTYLEEMKCAFDEKCIQIQQNQKLCQELLIAIMELQMNLEEQSNKLSSAQQALVEHENYLNKLKNDSRESLTGCVADLTEASQYLEKMDKKQFIEMRSTGKPPELILKVLYAAMVLLNKPPTWQIAKIELNDGTFVSKLKSIDPHTISNEIMRKVQHYMTDSEYALVNIRKMSHAAYGLMKWVLAIKYYWEAFILLEPLQNKIRTAELTVVQNHASVAQIEQSWRDTTIKLEETQKRHHSAVCEKVKLNSLTEELNVKICNYMTYLDSFESIYANWTEKLEQNEKKLHTLTGTCCLAAAALSYLPPLHQERRIALMENWKCLLKDVGLMIDDDFSLPAFLYGKEALLSWQMKDWCQCSNVRENLACAEFTRKWVCFVDPLDQGKKWLSYMGGNENAIYLQASSDEIDSEFEIAMQSDESTHINIDLGYSPSHAYLFLSKFSKQKEENRNKKDMKSSSDGATKSSRRVFFYTSLPIELIIDWDFPNISVIYFPHTHDRICNAFVEIILQELLPDFIVRYNRFLQQIFEEQKALAALEKSISKALSTADLFSPDDEQQLNNIHQELTMVSEKTKKITLLGQQIQKLEEHAKVYRDVGEHASRLFLILNRLPFLSPHYQFAYELYVDRFKLNLRKYCSNEVLTRSDDEVVQQLKQSYSLSIHKLIWHNLHDQHRFLFSFYFAISHLLYEGKLKQSELDFFLTDRKIDTKTNFKKKRNPAPDWISALTWENILYFEKVSNVDGFHMDFIRSINEWKKWCYRRNEPEILLPGGFEQQLSDFQKLNLVRLLRPNLLFSRARYFVASTMGSKYVEYPSLDVHAVITECSCRSPLLLLSSGFTNPYSDVLKASSTSKIAINFCWKGSIIEFGMRSCAILKILSLVSTTPEEVIREIKSCTKAGQWLFLDNCSSNLEKLTDLIQPINRELDLSPHQQFRLFLSALHAVNIPIGLLKRCQRVILDTKKNITNMHDPTKIEEHLEDTETRNSSTKAVAHPESFSCNTDEPSELSKLFLAASVQFQ</sequence>
<dbReference type="Pfam" id="PF17852">
    <property type="entry name" value="Dynein_AAA_lid"/>
    <property type="match status" value="1"/>
</dbReference>
<dbReference type="InterPro" id="IPR004273">
    <property type="entry name" value="Dynein_heavy_D6_P-loop"/>
</dbReference>
<keyword evidence="9" id="KW-0206">Cytoskeleton</keyword>
<feature type="domain" description="Dynein heavy chain AAA 5 extension" evidence="16">
    <location>
        <begin position="319"/>
        <end position="432"/>
    </location>
</feature>
<evidence type="ECO:0000256" key="11">
    <source>
        <dbReference type="SAM" id="MobiDB-lite"/>
    </source>
</evidence>
<evidence type="ECO:0000256" key="4">
    <source>
        <dbReference type="ARBA" id="ARBA00022741"/>
    </source>
</evidence>
<keyword evidence="18" id="KW-1185">Reference proteome</keyword>
<evidence type="ECO:0000256" key="3">
    <source>
        <dbReference type="ARBA" id="ARBA00022701"/>
    </source>
</evidence>
<evidence type="ECO:0000256" key="7">
    <source>
        <dbReference type="ARBA" id="ARBA00023054"/>
    </source>
</evidence>
<dbReference type="PANTHER" id="PTHR45703:SF36">
    <property type="entry name" value="DYNEIN HEAVY CHAIN, CYTOPLASMIC"/>
    <property type="match status" value="1"/>
</dbReference>
<comment type="subcellular location">
    <subcellularLocation>
        <location evidence="1">Cytoplasm</location>
        <location evidence="1">Cytoskeleton</location>
    </subcellularLocation>
</comment>
<organism evidence="17 18">
    <name type="scientific">Cardiosporidium cionae</name>
    <dbReference type="NCBI Taxonomy" id="476202"/>
    <lineage>
        <taxon>Eukaryota</taxon>
        <taxon>Sar</taxon>
        <taxon>Alveolata</taxon>
        <taxon>Apicomplexa</taxon>
        <taxon>Aconoidasida</taxon>
        <taxon>Nephromycida</taxon>
        <taxon>Cardiosporidium</taxon>
    </lineage>
</organism>
<feature type="coiled-coil region" evidence="10">
    <location>
        <begin position="1072"/>
        <end position="1113"/>
    </location>
</feature>
<evidence type="ECO:0000256" key="6">
    <source>
        <dbReference type="ARBA" id="ARBA00023017"/>
    </source>
</evidence>
<dbReference type="Gene3D" id="1.20.920.20">
    <property type="match status" value="1"/>
</dbReference>
<dbReference type="Gene3D" id="1.10.472.130">
    <property type="match status" value="1"/>
</dbReference>
<dbReference type="InterPro" id="IPR027417">
    <property type="entry name" value="P-loop_NTPase"/>
</dbReference>
<feature type="domain" description="Dynein heavy chain region D6 P-loop" evidence="12">
    <location>
        <begin position="1918"/>
        <end position="1999"/>
    </location>
</feature>
<dbReference type="Gene3D" id="1.20.920.30">
    <property type="match status" value="1"/>
</dbReference>
<evidence type="ECO:0000259" key="13">
    <source>
        <dbReference type="Pfam" id="PF12774"/>
    </source>
</evidence>
<keyword evidence="6" id="KW-0243">Dynein</keyword>
<proteinExistence type="predicted"/>
<reference evidence="17 18" key="1">
    <citation type="journal article" date="2020" name="bioRxiv">
        <title>Metabolic contributions of an alphaproteobacterial endosymbiont in the apicomplexan Cardiosporidium cionae.</title>
        <authorList>
            <person name="Hunter E.S."/>
            <person name="Paight C.J."/>
            <person name="Lane C.E."/>
        </authorList>
    </citation>
    <scope>NUCLEOTIDE SEQUENCE [LARGE SCALE GENOMIC DNA]</scope>
    <source>
        <strain evidence="17">ESH_2018</strain>
    </source>
</reference>
<dbReference type="Proteomes" id="UP000823046">
    <property type="component" value="Unassembled WGS sequence"/>
</dbReference>
<keyword evidence="5" id="KW-0067">ATP-binding</keyword>
<dbReference type="Pfam" id="PF03028">
    <property type="entry name" value="Dynein_heavy"/>
    <property type="match status" value="1"/>
</dbReference>
<evidence type="ECO:0000259" key="16">
    <source>
        <dbReference type="Pfam" id="PF17852"/>
    </source>
</evidence>
<dbReference type="InterPro" id="IPR024317">
    <property type="entry name" value="Dynein_heavy_chain_D4_dom"/>
</dbReference>
<keyword evidence="7 10" id="KW-0175">Coiled coil</keyword>
<comment type="caution">
    <text evidence="17">The sequence shown here is derived from an EMBL/GenBank/DDBJ whole genome shotgun (WGS) entry which is preliminary data.</text>
</comment>